<evidence type="ECO:0000313" key="4">
    <source>
        <dbReference type="Proteomes" id="UP000499080"/>
    </source>
</evidence>
<reference evidence="3 4" key="1">
    <citation type="journal article" date="2019" name="Sci. Rep.">
        <title>Orb-weaving spider Araneus ventricosus genome elucidates the spidroin gene catalogue.</title>
        <authorList>
            <person name="Kono N."/>
            <person name="Nakamura H."/>
            <person name="Ohtoshi R."/>
            <person name="Moran D.A.P."/>
            <person name="Shinohara A."/>
            <person name="Yoshida Y."/>
            <person name="Fujiwara M."/>
            <person name="Mori M."/>
            <person name="Tomita M."/>
            <person name="Arakawa K."/>
        </authorList>
    </citation>
    <scope>NUCLEOTIDE SEQUENCE [LARGE SCALE GENOMIC DNA]</scope>
</reference>
<keyword evidence="4" id="KW-1185">Reference proteome</keyword>
<name>A0A4Y2D7A7_ARAVE</name>
<feature type="compositionally biased region" description="Polar residues" evidence="1">
    <location>
        <begin position="96"/>
        <end position="105"/>
    </location>
</feature>
<keyword evidence="2" id="KW-0812">Transmembrane</keyword>
<sequence length="139" mass="15396">MPSERKLLLTNSKTQRNKTWGILLLYTIAMVIKAFVTSVPQRIETGIEEISVKILDPHQDGLLNFGIGSQMPISQELLQRSERESPGARSELYGGFSNNSPRKGCTKSSATEAVCGRALPCTCREQFCSFTENCHARTS</sequence>
<keyword evidence="2" id="KW-1133">Transmembrane helix</keyword>
<feature type="region of interest" description="Disordered" evidence="1">
    <location>
        <begin position="79"/>
        <end position="105"/>
    </location>
</feature>
<proteinExistence type="predicted"/>
<evidence type="ECO:0000256" key="1">
    <source>
        <dbReference type="SAM" id="MobiDB-lite"/>
    </source>
</evidence>
<feature type="transmembrane region" description="Helical" evidence="2">
    <location>
        <begin position="20"/>
        <end position="39"/>
    </location>
</feature>
<keyword evidence="2" id="KW-0472">Membrane</keyword>
<organism evidence="3 4">
    <name type="scientific">Araneus ventricosus</name>
    <name type="common">Orbweaver spider</name>
    <name type="synonym">Epeira ventricosa</name>
    <dbReference type="NCBI Taxonomy" id="182803"/>
    <lineage>
        <taxon>Eukaryota</taxon>
        <taxon>Metazoa</taxon>
        <taxon>Ecdysozoa</taxon>
        <taxon>Arthropoda</taxon>
        <taxon>Chelicerata</taxon>
        <taxon>Arachnida</taxon>
        <taxon>Araneae</taxon>
        <taxon>Araneomorphae</taxon>
        <taxon>Entelegynae</taxon>
        <taxon>Araneoidea</taxon>
        <taxon>Araneidae</taxon>
        <taxon>Araneus</taxon>
    </lineage>
</organism>
<dbReference type="AlphaFoldDB" id="A0A4Y2D7A7"/>
<gene>
    <name evidence="3" type="ORF">AVEN_39476_1</name>
</gene>
<comment type="caution">
    <text evidence="3">The sequence shown here is derived from an EMBL/GenBank/DDBJ whole genome shotgun (WGS) entry which is preliminary data.</text>
</comment>
<accession>A0A4Y2D7A7</accession>
<protein>
    <submittedName>
        <fullName evidence="3">Uncharacterized protein</fullName>
    </submittedName>
</protein>
<dbReference type="Proteomes" id="UP000499080">
    <property type="component" value="Unassembled WGS sequence"/>
</dbReference>
<evidence type="ECO:0000313" key="3">
    <source>
        <dbReference type="EMBL" id="GBM12139.1"/>
    </source>
</evidence>
<dbReference type="EMBL" id="BGPR01000309">
    <property type="protein sequence ID" value="GBM12139.1"/>
    <property type="molecule type" value="Genomic_DNA"/>
</dbReference>
<evidence type="ECO:0000256" key="2">
    <source>
        <dbReference type="SAM" id="Phobius"/>
    </source>
</evidence>